<evidence type="ECO:0000256" key="1">
    <source>
        <dbReference type="SAM" id="MobiDB-lite"/>
    </source>
</evidence>
<dbReference type="GO" id="GO:0030139">
    <property type="term" value="C:endocytic vesicle"/>
    <property type="evidence" value="ECO:0007669"/>
    <property type="project" value="TreeGrafter"/>
</dbReference>
<keyword evidence="4" id="KW-1185">Reference proteome</keyword>
<protein>
    <recommendedName>
        <fullName evidence="2">VPS9 domain-containing protein</fullName>
    </recommendedName>
</protein>
<name>A0A9Q0REX6_ANAIG</name>
<feature type="compositionally biased region" description="Basic and acidic residues" evidence="1">
    <location>
        <begin position="7"/>
        <end position="22"/>
    </location>
</feature>
<dbReference type="AlphaFoldDB" id="A0A9Q0REX6"/>
<comment type="caution">
    <text evidence="3">The sequence shown here is derived from an EMBL/GenBank/DDBJ whole genome shotgun (WGS) entry which is preliminary data.</text>
</comment>
<dbReference type="Proteomes" id="UP001149090">
    <property type="component" value="Unassembled WGS sequence"/>
</dbReference>
<evidence type="ECO:0000259" key="2">
    <source>
        <dbReference type="PROSITE" id="PS51205"/>
    </source>
</evidence>
<evidence type="ECO:0000313" key="3">
    <source>
        <dbReference type="EMBL" id="KAJ5078266.1"/>
    </source>
</evidence>
<dbReference type="InterPro" id="IPR037191">
    <property type="entry name" value="VPS9_dom_sf"/>
</dbReference>
<dbReference type="GO" id="GO:0005085">
    <property type="term" value="F:guanyl-nucleotide exchange factor activity"/>
    <property type="evidence" value="ECO:0007669"/>
    <property type="project" value="InterPro"/>
</dbReference>
<feature type="region of interest" description="Disordered" evidence="1">
    <location>
        <begin position="1"/>
        <end position="27"/>
    </location>
</feature>
<dbReference type="SUPFAM" id="SSF109993">
    <property type="entry name" value="VPS9 domain"/>
    <property type="match status" value="1"/>
</dbReference>
<dbReference type="InterPro" id="IPR003123">
    <property type="entry name" value="VPS9"/>
</dbReference>
<dbReference type="PANTHER" id="PTHR23101">
    <property type="entry name" value="RAB GDP/GTP EXCHANGE FACTOR"/>
    <property type="match status" value="1"/>
</dbReference>
<accession>A0A9Q0REX6</accession>
<dbReference type="EMBL" id="JAPDFW010000054">
    <property type="protein sequence ID" value="KAJ5078266.1"/>
    <property type="molecule type" value="Genomic_DNA"/>
</dbReference>
<dbReference type="GO" id="GO:0016192">
    <property type="term" value="P:vesicle-mediated transport"/>
    <property type="evidence" value="ECO:0007669"/>
    <property type="project" value="InterPro"/>
</dbReference>
<dbReference type="Gene3D" id="1.20.1050.80">
    <property type="entry name" value="VPS9 domain"/>
    <property type="match status" value="1"/>
</dbReference>
<evidence type="ECO:0000313" key="4">
    <source>
        <dbReference type="Proteomes" id="UP001149090"/>
    </source>
</evidence>
<dbReference type="Pfam" id="PF02204">
    <property type="entry name" value="VPS9"/>
    <property type="match status" value="1"/>
</dbReference>
<reference evidence="3" key="1">
    <citation type="submission" date="2022-10" db="EMBL/GenBank/DDBJ databases">
        <title>Novel sulphate-reducing endosymbionts in the free-living metamonad Anaeramoeba.</title>
        <authorList>
            <person name="Jerlstrom-Hultqvist J."/>
            <person name="Cepicka I."/>
            <person name="Gallot-Lavallee L."/>
            <person name="Salas-Leiva D."/>
            <person name="Curtis B.A."/>
            <person name="Zahonova K."/>
            <person name="Pipaliya S."/>
            <person name="Dacks J."/>
            <person name="Roger A.J."/>
        </authorList>
    </citation>
    <scope>NUCLEOTIDE SEQUENCE</scope>
    <source>
        <strain evidence="3">BMAN</strain>
    </source>
</reference>
<feature type="domain" description="VPS9" evidence="2">
    <location>
        <begin position="163"/>
        <end position="307"/>
    </location>
</feature>
<dbReference type="InterPro" id="IPR045046">
    <property type="entry name" value="Vps9-like"/>
</dbReference>
<sequence>MKKKKKNEKENEKEKEKEKENKNNQNVKSNQITEMEILLPCSIKLSNLEGIESTEIYYEILVIQTIYSLLKNLQIHIFLKNYNWKQDFKIKKNETKILRKQLDYMKTFTIKQINEKLKAENEAISLSPEEKRRINFLIEMNFEKICFPPFLQNIMKSIISKTQKEDLKVNQNKEKLKTKTMEFYGIANNLRDLDWSLPIKSLQRFTNCAYPFEFLNVIINSALGIYQTIERQLPNQQECIPQQLISGDDFLSIFIFSLVQSNFQKLKAVENFILSYCDPVEFSSESGYYLTTFCSAVQFIEKFNEEK</sequence>
<dbReference type="PANTHER" id="PTHR23101:SF104">
    <property type="entry name" value="PROTEIN SPRINT"/>
    <property type="match status" value="1"/>
</dbReference>
<dbReference type="OrthoDB" id="300289at2759"/>
<dbReference type="PROSITE" id="PS51205">
    <property type="entry name" value="VPS9"/>
    <property type="match status" value="1"/>
</dbReference>
<dbReference type="GO" id="GO:0005829">
    <property type="term" value="C:cytosol"/>
    <property type="evidence" value="ECO:0007669"/>
    <property type="project" value="TreeGrafter"/>
</dbReference>
<dbReference type="GO" id="GO:0031267">
    <property type="term" value="F:small GTPase binding"/>
    <property type="evidence" value="ECO:0007669"/>
    <property type="project" value="TreeGrafter"/>
</dbReference>
<organism evidence="3 4">
    <name type="scientific">Anaeramoeba ignava</name>
    <name type="common">Anaerobic marine amoeba</name>
    <dbReference type="NCBI Taxonomy" id="1746090"/>
    <lineage>
        <taxon>Eukaryota</taxon>
        <taxon>Metamonada</taxon>
        <taxon>Anaeramoebidae</taxon>
        <taxon>Anaeramoeba</taxon>
    </lineage>
</organism>
<gene>
    <name evidence="3" type="ORF">M0811_05054</name>
</gene>
<proteinExistence type="predicted"/>